<feature type="coiled-coil region" evidence="14">
    <location>
        <begin position="429"/>
        <end position="468"/>
    </location>
</feature>
<evidence type="ECO:0000256" key="11">
    <source>
        <dbReference type="ARBA" id="ARBA00023136"/>
    </source>
</evidence>
<dbReference type="PANTHER" id="PTHR15415:SF7">
    <property type="entry name" value="MICOS COMPLEX SUBUNIT MIC60"/>
    <property type="match status" value="1"/>
</dbReference>
<dbReference type="GO" id="GO:0042407">
    <property type="term" value="P:cristae formation"/>
    <property type="evidence" value="ECO:0007669"/>
    <property type="project" value="TreeGrafter"/>
</dbReference>
<evidence type="ECO:0000256" key="1">
    <source>
        <dbReference type="ARBA" id="ARBA00004434"/>
    </source>
</evidence>
<keyword evidence="17" id="KW-1185">Reference proteome</keyword>
<dbReference type="AlphaFoldDB" id="A0A6A6GWQ1"/>
<feature type="compositionally biased region" description="Polar residues" evidence="15">
    <location>
        <begin position="250"/>
        <end position="261"/>
    </location>
</feature>
<evidence type="ECO:0000256" key="12">
    <source>
        <dbReference type="ARBA" id="ARBA00025571"/>
    </source>
</evidence>
<evidence type="ECO:0000256" key="6">
    <source>
        <dbReference type="ARBA" id="ARBA00022792"/>
    </source>
</evidence>
<evidence type="ECO:0000256" key="13">
    <source>
        <dbReference type="RuleBase" id="RU363000"/>
    </source>
</evidence>
<evidence type="ECO:0000256" key="9">
    <source>
        <dbReference type="ARBA" id="ARBA00023054"/>
    </source>
</evidence>
<feature type="compositionally biased region" description="Low complexity" evidence="15">
    <location>
        <begin position="94"/>
        <end position="133"/>
    </location>
</feature>
<dbReference type="Proteomes" id="UP000800092">
    <property type="component" value="Unassembled WGS sequence"/>
</dbReference>
<feature type="region of interest" description="Disordered" evidence="15">
    <location>
        <begin position="200"/>
        <end position="335"/>
    </location>
</feature>
<evidence type="ECO:0000256" key="4">
    <source>
        <dbReference type="ARBA" id="ARBA00018116"/>
    </source>
</evidence>
<proteinExistence type="inferred from homology"/>
<dbReference type="Pfam" id="PF09731">
    <property type="entry name" value="Mitofilin"/>
    <property type="match status" value="1"/>
</dbReference>
<dbReference type="PANTHER" id="PTHR15415">
    <property type="entry name" value="MITOFILIN"/>
    <property type="match status" value="1"/>
</dbReference>
<evidence type="ECO:0000256" key="14">
    <source>
        <dbReference type="SAM" id="Coils"/>
    </source>
</evidence>
<keyword evidence="9 14" id="KW-0175">Coiled coil</keyword>
<gene>
    <name evidence="16" type="ORF">EV356DRAFT_561913</name>
</gene>
<comment type="function">
    <text evidence="12">Component of the MICOS complex, a large protein complex of the mitochondrial inner membrane that plays crucial roles in the maintenance of crista junctions, inner membrane architecture, and formation of contact sites to the outer membrane. Plays a role in keeping cristae membranes connected to the inner boundary membrane. Also promotes protein import via the mitochondrial intermembrane space assembly (MIA) pathway.</text>
</comment>
<evidence type="ECO:0000256" key="2">
    <source>
        <dbReference type="ARBA" id="ARBA00010877"/>
    </source>
</evidence>
<evidence type="ECO:0000256" key="15">
    <source>
        <dbReference type="SAM" id="MobiDB-lite"/>
    </source>
</evidence>
<protein>
    <recommendedName>
        <fullName evidence="4 13">MICOS complex subunit MIC60</fullName>
    </recommendedName>
    <alternativeName>
        <fullName evidence="13">Mitofilin</fullName>
    </alternativeName>
</protein>
<keyword evidence="7" id="KW-0809">Transit peptide</keyword>
<evidence type="ECO:0000256" key="5">
    <source>
        <dbReference type="ARBA" id="ARBA00022692"/>
    </source>
</evidence>
<feature type="transmembrane region" description="Helical" evidence="13">
    <location>
        <begin position="146"/>
        <end position="166"/>
    </location>
</feature>
<evidence type="ECO:0000256" key="3">
    <source>
        <dbReference type="ARBA" id="ARBA00011875"/>
    </source>
</evidence>
<dbReference type="OrthoDB" id="10261039at2759"/>
<feature type="compositionally biased region" description="Polar residues" evidence="15">
    <location>
        <begin position="219"/>
        <end position="229"/>
    </location>
</feature>
<dbReference type="GO" id="GO:0061617">
    <property type="term" value="C:MICOS complex"/>
    <property type="evidence" value="ECO:0007669"/>
    <property type="project" value="TreeGrafter"/>
</dbReference>
<dbReference type="InterPro" id="IPR019133">
    <property type="entry name" value="MIC60"/>
</dbReference>
<keyword evidence="5 13" id="KW-0812">Transmembrane</keyword>
<evidence type="ECO:0000256" key="10">
    <source>
        <dbReference type="ARBA" id="ARBA00023128"/>
    </source>
</evidence>
<feature type="region of interest" description="Disordered" evidence="15">
    <location>
        <begin position="36"/>
        <end position="139"/>
    </location>
</feature>
<name>A0A6A6GWQ1_VIRVR</name>
<sequence length="706" mass="76321">MLRAPFLRSRIVHAGFSRSTRVTQWPRIRSENAVVNSQRFYADPPKPPDQTVLPGSQSTIKAANEPTIPDTTSTTSSPPSIPAENIPRTPPTPAEAQSSSSSSAPTSASVGTPTGSGTSSVTPSSSSGSGESSPKPKRKPRRWRRFFLSLILLTGLSYAGGVYYSLVSDNWHDFFTEYVPFGEDAVAYFEEREFRRRFPQNAASTSKAYPQIRGETKVTIPSNAGMSSRVTEDSGEGSDLGTRGRHVSALQDNQAGRTKQASAGPAGADKTKAAGQGTEPEKQEASKPAQTEAPKPDAKAQSDQKPAAKSRTETTKPAEPPKAAPPAASIDPINVPAGEEPVVQDVVKILNDIITVVNADNASGKYSSTIAKARDEINKVAQDIANLKASEKKAAEDKIKANHTEFDGYAKELLGRVEHEMQEQESRWKDEYESEREQLSKNYQSKLANELESARQVYDQKLKNELLEQTIALNRQFASDVRSRVEAERNGRLGKLSELSTGVSELEKLTAEWNSVVDANLQTQHLHVALDAVRAALSSPSPSTTPSPRSRPFVTELAALKETAPDDAIIAAAIASINPSAYQRGIPTSAQLIDRFRRVAAEVRKAGLLPEGAGVASHAMSWALSKATFRKEGMPVGSDVESVLARAETLLEEGALDEAAREVNALTGTARELCRDWLGECRRVLEVRQAVEVMDTEARLQSLLVG</sequence>
<dbReference type="EMBL" id="ML991855">
    <property type="protein sequence ID" value="KAF2229753.1"/>
    <property type="molecule type" value="Genomic_DNA"/>
</dbReference>
<keyword evidence="10 13" id="KW-0496">Mitochondrion</keyword>
<keyword evidence="6 13" id="KW-0999">Mitochondrion inner membrane</keyword>
<accession>A0A6A6GWQ1</accession>
<evidence type="ECO:0000313" key="16">
    <source>
        <dbReference type="EMBL" id="KAF2229753.1"/>
    </source>
</evidence>
<keyword evidence="8 13" id="KW-1133">Transmembrane helix</keyword>
<comment type="similarity">
    <text evidence="2 13">Belongs to the MICOS complex subunit Mic60 family.</text>
</comment>
<reference evidence="16" key="1">
    <citation type="journal article" date="2020" name="Stud. Mycol.">
        <title>101 Dothideomycetes genomes: a test case for predicting lifestyles and emergence of pathogens.</title>
        <authorList>
            <person name="Haridas S."/>
            <person name="Albert R."/>
            <person name="Binder M."/>
            <person name="Bloem J."/>
            <person name="Labutti K."/>
            <person name="Salamov A."/>
            <person name="Andreopoulos B."/>
            <person name="Baker S."/>
            <person name="Barry K."/>
            <person name="Bills G."/>
            <person name="Bluhm B."/>
            <person name="Cannon C."/>
            <person name="Castanera R."/>
            <person name="Culley D."/>
            <person name="Daum C."/>
            <person name="Ezra D."/>
            <person name="Gonzalez J."/>
            <person name="Henrissat B."/>
            <person name="Kuo A."/>
            <person name="Liang C."/>
            <person name="Lipzen A."/>
            <person name="Lutzoni F."/>
            <person name="Magnuson J."/>
            <person name="Mondo S."/>
            <person name="Nolan M."/>
            <person name="Ohm R."/>
            <person name="Pangilinan J."/>
            <person name="Park H.-J."/>
            <person name="Ramirez L."/>
            <person name="Alfaro M."/>
            <person name="Sun H."/>
            <person name="Tritt A."/>
            <person name="Yoshinaga Y."/>
            <person name="Zwiers L.-H."/>
            <person name="Turgeon B."/>
            <person name="Goodwin S."/>
            <person name="Spatafora J."/>
            <person name="Crous P."/>
            <person name="Grigoriev I."/>
        </authorList>
    </citation>
    <scope>NUCLEOTIDE SEQUENCE</scope>
    <source>
        <strain evidence="16">Tuck. ex Michener</strain>
    </source>
</reference>
<evidence type="ECO:0000256" key="7">
    <source>
        <dbReference type="ARBA" id="ARBA00022946"/>
    </source>
</evidence>
<organism evidence="16 17">
    <name type="scientific">Viridothelium virens</name>
    <name type="common">Speckled blister lichen</name>
    <name type="synonym">Trypethelium virens</name>
    <dbReference type="NCBI Taxonomy" id="1048519"/>
    <lineage>
        <taxon>Eukaryota</taxon>
        <taxon>Fungi</taxon>
        <taxon>Dikarya</taxon>
        <taxon>Ascomycota</taxon>
        <taxon>Pezizomycotina</taxon>
        <taxon>Dothideomycetes</taxon>
        <taxon>Dothideomycetes incertae sedis</taxon>
        <taxon>Trypetheliales</taxon>
        <taxon>Trypetheliaceae</taxon>
        <taxon>Viridothelium</taxon>
    </lineage>
</organism>
<comment type="subunit">
    <text evidence="3 13">Component of the mitochondrial contact site and cristae organizing system (MICOS) complex.</text>
</comment>
<evidence type="ECO:0000313" key="17">
    <source>
        <dbReference type="Proteomes" id="UP000800092"/>
    </source>
</evidence>
<feature type="compositionally biased region" description="Low complexity" evidence="15">
    <location>
        <begin position="66"/>
        <end position="78"/>
    </location>
</feature>
<comment type="subcellular location">
    <subcellularLocation>
        <location evidence="1 13">Mitochondrion inner membrane</location>
        <topology evidence="1 13">Single-pass membrane protein</topology>
    </subcellularLocation>
</comment>
<evidence type="ECO:0000256" key="8">
    <source>
        <dbReference type="ARBA" id="ARBA00022989"/>
    </source>
</evidence>
<keyword evidence="11 13" id="KW-0472">Membrane</keyword>